<accession>A0A2I5T7M3</accession>
<protein>
    <submittedName>
        <fullName evidence="4">Acyltransferase</fullName>
    </submittedName>
</protein>
<organism evidence="4 5">
    <name type="scientific">Serratia sp. (strain ATCC 39006)</name>
    <name type="common">Prodigiosinella confusarubida</name>
    <dbReference type="NCBI Taxonomy" id="104623"/>
    <lineage>
        <taxon>Bacteria</taxon>
        <taxon>Pseudomonadati</taxon>
        <taxon>Pseudomonadota</taxon>
        <taxon>Gammaproteobacteria</taxon>
        <taxon>Enterobacterales</taxon>
        <taxon>Pectobacteriaceae</taxon>
        <taxon>Prodigiosinella</taxon>
    </lineage>
</organism>
<dbReference type="Pfam" id="PF01757">
    <property type="entry name" value="Acyl_transf_3"/>
    <property type="match status" value="1"/>
</dbReference>
<gene>
    <name evidence="3" type="ORF">CWC46_12585</name>
    <name evidence="4" type="ORF">Ser39006_012590</name>
</gene>
<feature type="transmembrane region" description="Helical" evidence="1">
    <location>
        <begin position="199"/>
        <end position="220"/>
    </location>
</feature>
<dbReference type="PANTHER" id="PTHR23028:SF53">
    <property type="entry name" value="ACYL_TRANSF_3 DOMAIN-CONTAINING PROTEIN"/>
    <property type="match status" value="1"/>
</dbReference>
<dbReference type="EMBL" id="CP025084">
    <property type="protein sequence ID" value="AUH04894.1"/>
    <property type="molecule type" value="Genomic_DNA"/>
</dbReference>
<dbReference type="GO" id="GO:0016020">
    <property type="term" value="C:membrane"/>
    <property type="evidence" value="ECO:0007669"/>
    <property type="project" value="TreeGrafter"/>
</dbReference>
<evidence type="ECO:0000313" key="4">
    <source>
        <dbReference type="EMBL" id="AUH04894.1"/>
    </source>
</evidence>
<feature type="transmembrane region" description="Helical" evidence="1">
    <location>
        <begin position="88"/>
        <end position="111"/>
    </location>
</feature>
<keyword evidence="4" id="KW-0808">Transferase</keyword>
<dbReference type="GO" id="GO:0016747">
    <property type="term" value="F:acyltransferase activity, transferring groups other than amino-acyl groups"/>
    <property type="evidence" value="ECO:0007669"/>
    <property type="project" value="InterPro"/>
</dbReference>
<feature type="transmembrane region" description="Helical" evidence="1">
    <location>
        <begin position="232"/>
        <end position="249"/>
    </location>
</feature>
<evidence type="ECO:0000256" key="1">
    <source>
        <dbReference type="SAM" id="Phobius"/>
    </source>
</evidence>
<feature type="transmembrane region" description="Helical" evidence="1">
    <location>
        <begin position="269"/>
        <end position="285"/>
    </location>
</feature>
<keyword evidence="1" id="KW-1133">Transmembrane helix</keyword>
<reference evidence="4 5" key="1">
    <citation type="journal article" date="2013" name="Genome Announc.">
        <title>Draft genome sequence of Serratia sp. strain ATCC 39006, a model bacterium for analysis of the biosynthesis and regulation of prodigiosin, a carbapenem, and gas vesicles.</title>
        <authorList>
            <person name="Fineran P.C."/>
            <person name="Iglesias Cans M.C."/>
            <person name="Ramsay J.P."/>
            <person name="Wilf N.M."/>
            <person name="Cossyleon D."/>
            <person name="McNeil M.B."/>
            <person name="Williamson N.R."/>
            <person name="Monson R.E."/>
            <person name="Becher S.A."/>
            <person name="Stanton J.A."/>
            <person name="Brugger K."/>
            <person name="Brown S.D."/>
            <person name="Salmond G.P."/>
        </authorList>
    </citation>
    <scope>NUCLEOTIDE SEQUENCE [LARGE SCALE GENOMIC DNA]</scope>
    <source>
        <strain evidence="4">ATCC 39006</strain>
        <strain evidence="5">ATCC 39006 / SC 11482</strain>
    </source>
</reference>
<keyword evidence="4" id="KW-0012">Acyltransferase</keyword>
<dbReference type="Proteomes" id="UP000017700">
    <property type="component" value="Chromosome"/>
</dbReference>
<dbReference type="STRING" id="104623.Ser39006_02952"/>
<keyword evidence="1" id="KW-0812">Transmembrane</keyword>
<dbReference type="AlphaFoldDB" id="A0A2I5T7M3"/>
<reference evidence="4" key="2">
    <citation type="submission" date="2013-09" db="EMBL/GenBank/DDBJ databases">
        <authorList>
            <person name="Wang G."/>
            <person name="Yang Y."/>
            <person name="Su Y."/>
        </authorList>
    </citation>
    <scope>NUCLEOTIDE SEQUENCE</scope>
    <source>
        <strain evidence="4">ATCC 39006</strain>
    </source>
</reference>
<dbReference type="Proteomes" id="UP000233778">
    <property type="component" value="Chromosome"/>
</dbReference>
<reference evidence="4" key="4">
    <citation type="submission" date="2017-11" db="EMBL/GenBank/DDBJ databases">
        <title>Complete genome sequence of Serratia sp. ATCC 39006.</title>
        <authorList>
            <person name="Hampton H.G."/>
            <person name="Jackson S.A."/>
            <person name="Jauregui R."/>
            <person name="Poulter G.T.M."/>
            <person name="Salmond G.P.C."/>
            <person name="Fineran P.C."/>
        </authorList>
    </citation>
    <scope>NUCLEOTIDE SEQUENCE</scope>
    <source>
        <strain evidence="4">ATCC 39006</strain>
    </source>
</reference>
<feature type="transmembrane region" description="Helical" evidence="1">
    <location>
        <begin position="291"/>
        <end position="310"/>
    </location>
</feature>
<dbReference type="InterPro" id="IPR050879">
    <property type="entry name" value="Acyltransferase_3"/>
</dbReference>
<feature type="transmembrane region" description="Helical" evidence="1">
    <location>
        <begin position="171"/>
        <end position="192"/>
    </location>
</feature>
<keyword evidence="1" id="KW-0472">Membrane</keyword>
<dbReference type="PANTHER" id="PTHR23028">
    <property type="entry name" value="ACETYLTRANSFERASE"/>
    <property type="match status" value="1"/>
</dbReference>
<evidence type="ECO:0000313" key="5">
    <source>
        <dbReference type="Proteomes" id="UP000017700"/>
    </source>
</evidence>
<dbReference type="InterPro" id="IPR002656">
    <property type="entry name" value="Acyl_transf_3_dom"/>
</dbReference>
<dbReference type="OrthoDB" id="9796461at2"/>
<dbReference type="KEGG" id="serq:CWC46_12585"/>
<sequence>MQVGSKERFIGLEWLRFLLGCYVMIYHTFHFYPQRKSIPFLSELTSMGFFATSTFFVLSGFLLTHVYIRNGQLREPARVFLAKRFFNLYPIHIIGLVTSILAVSLMYWLAIPPEGQAASARFVIYDSNDPSVNPETLRHYMTNSQLMFNSLLQLLMLQAWNPYFLTFNAPLWSLSTLFFFYLLFPLLAPWLVNRRYPRLWLAMICLFYLVPAVLAVWHQWYGIPYTGLLQRAPLLRLPEFLAGVLGYAIFRKCRDGQLPALTSWQNRGLGCFIGLSFIAATWLFTRSGAPYWYFLLHNGLLLPAQVALVYLCAQAKEPDHTWIKTWSTRLGATSLSIFALHVPLFNLFRTGEQLVRGNPIECFTNWSQCISIAGQVQLSLVGYGIFLLSTILLCLLFQERVVIKLRQSLTARFLSPQAGPPSRAV</sequence>
<feature type="transmembrane region" description="Helical" evidence="1">
    <location>
        <begin position="380"/>
        <end position="397"/>
    </location>
</feature>
<reference evidence="3 6" key="3">
    <citation type="submission" date="2017-11" db="EMBL/GenBank/DDBJ databases">
        <title>Complete genome sequence of Serratia sp. ATCC 39006 LacA.</title>
        <authorList>
            <person name="Hampton H.G."/>
            <person name="Jackson S.A."/>
            <person name="Jauregui R."/>
            <person name="Poulter G.T.M."/>
            <person name="Salmond G.P.C."/>
            <person name="Fineran P.C."/>
        </authorList>
    </citation>
    <scope>NUCLEOTIDE SEQUENCE [LARGE SCALE GENOMIC DNA]</scope>
    <source>
        <strain evidence="3 6">ATCC 39006</strain>
    </source>
</reference>
<evidence type="ECO:0000259" key="2">
    <source>
        <dbReference type="Pfam" id="PF01757"/>
    </source>
</evidence>
<keyword evidence="5" id="KW-1185">Reference proteome</keyword>
<dbReference type="RefSeq" id="WP_021016215.1">
    <property type="nucleotide sequence ID" value="NZ_CP025084.1"/>
</dbReference>
<dbReference type="EMBL" id="CP025085">
    <property type="protein sequence ID" value="AUH00573.1"/>
    <property type="molecule type" value="Genomic_DNA"/>
</dbReference>
<feature type="transmembrane region" description="Helical" evidence="1">
    <location>
        <begin position="330"/>
        <end position="348"/>
    </location>
</feature>
<dbReference type="KEGG" id="sera:Ser39006_012590"/>
<feature type="domain" description="Acyltransferase 3" evidence="2">
    <location>
        <begin position="10"/>
        <end position="397"/>
    </location>
</feature>
<evidence type="ECO:0000313" key="6">
    <source>
        <dbReference type="Proteomes" id="UP000233778"/>
    </source>
</evidence>
<evidence type="ECO:0000313" key="3">
    <source>
        <dbReference type="EMBL" id="AUH00573.1"/>
    </source>
</evidence>
<feature type="transmembrane region" description="Helical" evidence="1">
    <location>
        <begin position="44"/>
        <end position="68"/>
    </location>
</feature>
<feature type="transmembrane region" description="Helical" evidence="1">
    <location>
        <begin position="14"/>
        <end position="32"/>
    </location>
</feature>
<dbReference type="GO" id="GO:0009103">
    <property type="term" value="P:lipopolysaccharide biosynthetic process"/>
    <property type="evidence" value="ECO:0007669"/>
    <property type="project" value="TreeGrafter"/>
</dbReference>
<name>A0A2I5T7M3_SERS3</name>
<proteinExistence type="predicted"/>